<name>A0AAV2PRH1_MEGNR</name>
<comment type="catalytic activity">
    <reaction evidence="8">
        <text>2'-deoxyguanosine + phosphate = 2-deoxy-alpha-D-ribose 1-phosphate + guanine</text>
        <dbReference type="Rhea" id="RHEA:27738"/>
        <dbReference type="ChEBI" id="CHEBI:16235"/>
        <dbReference type="ChEBI" id="CHEBI:17172"/>
        <dbReference type="ChEBI" id="CHEBI:43474"/>
        <dbReference type="ChEBI" id="CHEBI:57259"/>
        <dbReference type="EC" id="2.4.2.1"/>
    </reaction>
</comment>
<dbReference type="PROSITE" id="PS01240">
    <property type="entry name" value="PNP_MTAP_2"/>
    <property type="match status" value="1"/>
</dbReference>
<reference evidence="13 14" key="1">
    <citation type="submission" date="2024-05" db="EMBL/GenBank/DDBJ databases">
        <authorList>
            <person name="Wallberg A."/>
        </authorList>
    </citation>
    <scope>NUCLEOTIDE SEQUENCE [LARGE SCALE GENOMIC DNA]</scope>
</reference>
<gene>
    <name evidence="13" type="ORF">MNOR_LOCUS3383</name>
</gene>
<evidence type="ECO:0000313" key="13">
    <source>
        <dbReference type="EMBL" id="CAL4063483.1"/>
    </source>
</evidence>
<dbReference type="Pfam" id="PF01048">
    <property type="entry name" value="PNP_UDP_1"/>
    <property type="match status" value="1"/>
</dbReference>
<evidence type="ECO:0000256" key="2">
    <source>
        <dbReference type="ARBA" id="ARBA00006751"/>
    </source>
</evidence>
<comment type="catalytic activity">
    <reaction evidence="10">
        <text>guanosine + phosphate = alpha-D-ribose 1-phosphate + guanine</text>
        <dbReference type="Rhea" id="RHEA:13233"/>
        <dbReference type="ChEBI" id="CHEBI:16235"/>
        <dbReference type="ChEBI" id="CHEBI:16750"/>
        <dbReference type="ChEBI" id="CHEBI:43474"/>
        <dbReference type="ChEBI" id="CHEBI:57720"/>
        <dbReference type="EC" id="2.4.2.1"/>
    </reaction>
</comment>
<dbReference type="PANTHER" id="PTHR11904">
    <property type="entry name" value="METHYLTHIOADENOSINE/PURINE NUCLEOSIDE PHOSPHORYLASE"/>
    <property type="match status" value="1"/>
</dbReference>
<evidence type="ECO:0000313" key="14">
    <source>
        <dbReference type="Proteomes" id="UP001497623"/>
    </source>
</evidence>
<dbReference type="InterPro" id="IPR011268">
    <property type="entry name" value="Purine_phosphorylase"/>
</dbReference>
<organism evidence="13 14">
    <name type="scientific">Meganyctiphanes norvegica</name>
    <name type="common">Northern krill</name>
    <name type="synonym">Thysanopoda norvegica</name>
    <dbReference type="NCBI Taxonomy" id="48144"/>
    <lineage>
        <taxon>Eukaryota</taxon>
        <taxon>Metazoa</taxon>
        <taxon>Ecdysozoa</taxon>
        <taxon>Arthropoda</taxon>
        <taxon>Crustacea</taxon>
        <taxon>Multicrustacea</taxon>
        <taxon>Malacostraca</taxon>
        <taxon>Eumalacostraca</taxon>
        <taxon>Eucarida</taxon>
        <taxon>Euphausiacea</taxon>
        <taxon>Euphausiidae</taxon>
        <taxon>Meganyctiphanes</taxon>
    </lineage>
</organism>
<keyword evidence="4" id="KW-0328">Glycosyltransferase</keyword>
<dbReference type="GO" id="GO:0004731">
    <property type="term" value="F:purine-nucleoside phosphorylase activity"/>
    <property type="evidence" value="ECO:0007669"/>
    <property type="project" value="UniProtKB-EC"/>
</dbReference>
<comment type="pathway">
    <text evidence="1">Purine metabolism; purine nucleoside salvage.</text>
</comment>
<keyword evidence="5" id="KW-0808">Transferase</keyword>
<accession>A0AAV2PRH1</accession>
<keyword evidence="14" id="KW-1185">Reference proteome</keyword>
<evidence type="ECO:0000256" key="7">
    <source>
        <dbReference type="ARBA" id="ARBA00023918"/>
    </source>
</evidence>
<protein>
    <recommendedName>
        <fullName evidence="3">purine-nucleoside phosphorylase</fullName>
        <ecNumber evidence="3">2.4.2.1</ecNumber>
    </recommendedName>
    <alternativeName>
        <fullName evidence="11">Inosine-guanosine phosphorylase</fullName>
    </alternativeName>
</protein>
<comment type="similarity">
    <text evidence="2">Belongs to the PNP/MTAP phosphorylase family.</text>
</comment>
<evidence type="ECO:0000256" key="10">
    <source>
        <dbReference type="ARBA" id="ARBA00023970"/>
    </source>
</evidence>
<evidence type="ECO:0000256" key="3">
    <source>
        <dbReference type="ARBA" id="ARBA00011886"/>
    </source>
</evidence>
<evidence type="ECO:0000256" key="1">
    <source>
        <dbReference type="ARBA" id="ARBA00005058"/>
    </source>
</evidence>
<evidence type="ECO:0000256" key="11">
    <source>
        <dbReference type="ARBA" id="ARBA00031036"/>
    </source>
</evidence>
<feature type="non-terminal residue" evidence="13">
    <location>
        <position position="130"/>
    </location>
</feature>
<dbReference type="EC" id="2.4.2.1" evidence="3"/>
<dbReference type="PANTHER" id="PTHR11904:SF9">
    <property type="entry name" value="PURINE NUCLEOSIDE PHOSPHORYLASE-RELATED"/>
    <property type="match status" value="1"/>
</dbReference>
<evidence type="ECO:0000256" key="4">
    <source>
        <dbReference type="ARBA" id="ARBA00022676"/>
    </source>
</evidence>
<comment type="catalytic activity">
    <reaction evidence="7">
        <text>inosine + phosphate = alpha-D-ribose 1-phosphate + hypoxanthine</text>
        <dbReference type="Rhea" id="RHEA:27646"/>
        <dbReference type="ChEBI" id="CHEBI:17368"/>
        <dbReference type="ChEBI" id="CHEBI:17596"/>
        <dbReference type="ChEBI" id="CHEBI:43474"/>
        <dbReference type="ChEBI" id="CHEBI:57720"/>
        <dbReference type="EC" id="2.4.2.1"/>
    </reaction>
</comment>
<feature type="domain" description="Nucleoside phosphorylase" evidence="12">
    <location>
        <begin position="5"/>
        <end position="128"/>
    </location>
</feature>
<dbReference type="InterPro" id="IPR018099">
    <property type="entry name" value="Purine_phosphorylase-2_CS"/>
</dbReference>
<dbReference type="Proteomes" id="UP001497623">
    <property type="component" value="Unassembled WGS sequence"/>
</dbReference>
<sequence length="130" mass="14081">MEIDGLGGLADQLTEIDPFPYKDIPNFPVSTVTGHDGRMAIGKLSGLEHTTDARMAPSTGSIPVICMQGRFHAYEGYPLWKCAMPVRVMKLMGVEKLLITNAAGGVNSEYNVGDIMIIKDHINLQGFTGD</sequence>
<dbReference type="GO" id="GO:0005737">
    <property type="term" value="C:cytoplasm"/>
    <property type="evidence" value="ECO:0007669"/>
    <property type="project" value="TreeGrafter"/>
</dbReference>
<comment type="catalytic activity">
    <reaction evidence="9">
        <text>2'-deoxyinosine + phosphate = 2-deoxy-alpha-D-ribose 1-phosphate + hypoxanthine</text>
        <dbReference type="Rhea" id="RHEA:27750"/>
        <dbReference type="ChEBI" id="CHEBI:17368"/>
        <dbReference type="ChEBI" id="CHEBI:28997"/>
        <dbReference type="ChEBI" id="CHEBI:43474"/>
        <dbReference type="ChEBI" id="CHEBI:57259"/>
        <dbReference type="EC" id="2.4.2.1"/>
    </reaction>
</comment>
<evidence type="ECO:0000256" key="5">
    <source>
        <dbReference type="ARBA" id="ARBA00022679"/>
    </source>
</evidence>
<evidence type="ECO:0000259" key="12">
    <source>
        <dbReference type="Pfam" id="PF01048"/>
    </source>
</evidence>
<dbReference type="EMBL" id="CAXKWB010001153">
    <property type="protein sequence ID" value="CAL4063483.1"/>
    <property type="molecule type" value="Genomic_DNA"/>
</dbReference>
<evidence type="ECO:0000256" key="8">
    <source>
        <dbReference type="ARBA" id="ARBA00023929"/>
    </source>
</evidence>
<evidence type="ECO:0000256" key="9">
    <source>
        <dbReference type="ARBA" id="ARBA00023950"/>
    </source>
</evidence>
<dbReference type="AlphaFoldDB" id="A0AAV2PRH1"/>
<dbReference type="SUPFAM" id="SSF53167">
    <property type="entry name" value="Purine and uridine phosphorylases"/>
    <property type="match status" value="1"/>
</dbReference>
<dbReference type="InterPro" id="IPR000845">
    <property type="entry name" value="Nucleoside_phosphorylase_d"/>
</dbReference>
<keyword evidence="6" id="KW-0660">Purine salvage</keyword>
<evidence type="ECO:0000256" key="6">
    <source>
        <dbReference type="ARBA" id="ARBA00022726"/>
    </source>
</evidence>
<dbReference type="CDD" id="cd09009">
    <property type="entry name" value="PNP-EcPNPII_like"/>
    <property type="match status" value="1"/>
</dbReference>
<dbReference type="InterPro" id="IPR035994">
    <property type="entry name" value="Nucleoside_phosphorylase_sf"/>
</dbReference>
<proteinExistence type="inferred from homology"/>
<dbReference type="GO" id="GO:0006166">
    <property type="term" value="P:purine ribonucleoside salvage"/>
    <property type="evidence" value="ECO:0007669"/>
    <property type="project" value="UniProtKB-KW"/>
</dbReference>
<dbReference type="Gene3D" id="3.40.50.1580">
    <property type="entry name" value="Nucleoside phosphorylase domain"/>
    <property type="match status" value="1"/>
</dbReference>
<comment type="caution">
    <text evidence="13">The sequence shown here is derived from an EMBL/GenBank/DDBJ whole genome shotgun (WGS) entry which is preliminary data.</text>
</comment>